<organism evidence="2 3">
    <name type="scientific">Rugosimonospora africana</name>
    <dbReference type="NCBI Taxonomy" id="556532"/>
    <lineage>
        <taxon>Bacteria</taxon>
        <taxon>Bacillati</taxon>
        <taxon>Actinomycetota</taxon>
        <taxon>Actinomycetes</taxon>
        <taxon>Micromonosporales</taxon>
        <taxon>Micromonosporaceae</taxon>
        <taxon>Rugosimonospora</taxon>
    </lineage>
</organism>
<dbReference type="InterPro" id="IPR007795">
    <property type="entry name" value="T7SS_EccB"/>
</dbReference>
<dbReference type="Proteomes" id="UP000642748">
    <property type="component" value="Unassembled WGS sequence"/>
</dbReference>
<evidence type="ECO:0000256" key="1">
    <source>
        <dbReference type="SAM" id="Phobius"/>
    </source>
</evidence>
<comment type="caution">
    <text evidence="2">The sequence shown here is derived from an EMBL/GenBank/DDBJ whole genome shotgun (WGS) entry which is preliminary data.</text>
</comment>
<gene>
    <name evidence="2" type="ORF">Raf01_92120</name>
</gene>
<dbReference type="AlphaFoldDB" id="A0A8J3VW70"/>
<dbReference type="Pfam" id="PF05108">
    <property type="entry name" value="T7SS_ESX1_EccB"/>
    <property type="match status" value="1"/>
</dbReference>
<proteinExistence type="predicted"/>
<dbReference type="EMBL" id="BONZ01000114">
    <property type="protein sequence ID" value="GIH21040.1"/>
    <property type="molecule type" value="Genomic_DNA"/>
</dbReference>
<sequence>MWTVKDQIQGYQFLRRRLVSALVSGDANNPLPPSRRLMLSYTIGLAVTFLVIAGLGVLGLMRHH</sequence>
<accession>A0A8J3VW70</accession>
<dbReference type="RefSeq" id="WP_203924449.1">
    <property type="nucleotide sequence ID" value="NZ_BONZ01000114.1"/>
</dbReference>
<keyword evidence="1" id="KW-0472">Membrane</keyword>
<keyword evidence="1" id="KW-1133">Transmembrane helix</keyword>
<protein>
    <submittedName>
        <fullName evidence="2">Uncharacterized protein</fullName>
    </submittedName>
</protein>
<evidence type="ECO:0000313" key="3">
    <source>
        <dbReference type="Proteomes" id="UP000642748"/>
    </source>
</evidence>
<keyword evidence="3" id="KW-1185">Reference proteome</keyword>
<evidence type="ECO:0000313" key="2">
    <source>
        <dbReference type="EMBL" id="GIH21040.1"/>
    </source>
</evidence>
<reference evidence="2" key="1">
    <citation type="submission" date="2021-01" db="EMBL/GenBank/DDBJ databases">
        <title>Whole genome shotgun sequence of Rugosimonospora africana NBRC 104875.</title>
        <authorList>
            <person name="Komaki H."/>
            <person name="Tamura T."/>
        </authorList>
    </citation>
    <scope>NUCLEOTIDE SEQUENCE</scope>
    <source>
        <strain evidence="2">NBRC 104875</strain>
    </source>
</reference>
<feature type="transmembrane region" description="Helical" evidence="1">
    <location>
        <begin position="38"/>
        <end position="61"/>
    </location>
</feature>
<keyword evidence="1" id="KW-0812">Transmembrane</keyword>
<name>A0A8J3VW70_9ACTN</name>